<proteinExistence type="predicted"/>
<sequence>MAASSLDNVGPANTNHAINKLCDTCQSAFLKALNKYDTLKRMYQSCDGSELLVFNALAEQPCTHHNSFQKLKAAASSGCHLCSLVELYCRGTRLDPNLPLVLKFDLRGRELRRYAFGVKVKKKKHIKIKLGLDSFGKVQQARAHYSSEGGIPADIFDMIGDWLKQCKTGHPECCHGSTARMPTRLVEVGTHDAPTVRLRRSHGIHASYLTLSHCWGNADIKKRTTEGGFDVPLEQLPRTFQDAVTVTRRLGFAYLWIDSLCIIQGDEADWEHESANMASVYANGTLNLAASYSTDSHGGLMLERNQLQVTSCYWEHECEPVSPRRDDGSWMEARKVCWTFDPQSEFETLGTGSILPLLSRGWVLQENVLSPRTLHFLPGEIIWECRGVLASESFYYRNQPSFEPSHEFSGKVARSHIPVIQNGLKTFSQPISSDRCPDEREECGLETTSSASPLETQSQPYHPWYELVTQYCQKDLTKPEDRFPAIWALAERFQQMTGDEYCSGLWRNDILTGLLFKRLQTRLSKPHASMGLSTPSWSWAAIESRVEFEYESSTSSATAANSARLSDARIQSILLAPLESVPVPMGRTTQAELAICTYTRQMVGHRLNSNPSPEQRAAKILGISSMTSNVSRIYEDLEREYELHQERMPLSTHSSSFMSSWLGLGSKDEWIGSRAQERYGNGQEIPNRYSSTATDCYFGWSGTRHKESALWEQQQKEIQRNEKNKVLDHCGFELDFDSLDLAYRYARRPVLCLHIRGTSGLLIELDTASQKYRRIGVYRRDSSHRGDDLNLFAPKQSETPPVSLSQALVAIEQASLPLIGAFPQLLTETIPKPSLNQHLSLTLSSFHASLFSSGMDDSMPMDDPNLRSEMCNEWSDGEAAFPSFSMLELSQSDLGVEYAFVYNCVRVYVTIISQDLKGEGSTLEEFNSFRNDLDDPDTLFQFEEWILGPLQPFLDREAPTLSRHEPMSLLQYFSPRTFAFKFVNKKGKLDAIQLDYDLTVNGDSSPKTHISPRLRDRQSKDGVVLRSALPPVRLIAASELVRAENLGDEEISDIPRKVPSLFLQKMELLSQIARSGNFESPWKTSKLVELVVSDDDPNCLMGLLMEYIDGKTLQYRSKDAPEVLKKKWIDQIEATLGRLHEIGIVWGDAKPDNAMIDVSEDVVLVDFGGGYTPEYIPHELQQTAQGDLIGLGHIRAAMGV</sequence>
<dbReference type="InterPro" id="IPR011009">
    <property type="entry name" value="Kinase-like_dom_sf"/>
</dbReference>
<evidence type="ECO:0000313" key="3">
    <source>
        <dbReference type="Proteomes" id="UP000736672"/>
    </source>
</evidence>
<dbReference type="Gene3D" id="1.10.510.10">
    <property type="entry name" value="Transferase(Phosphotransferase) domain 1"/>
    <property type="match status" value="1"/>
</dbReference>
<keyword evidence="3" id="KW-1185">Reference proteome</keyword>
<dbReference type="AlphaFoldDB" id="A0A9P9GKN1"/>
<dbReference type="PROSITE" id="PS50011">
    <property type="entry name" value="PROTEIN_KINASE_DOM"/>
    <property type="match status" value="1"/>
</dbReference>
<dbReference type="InterPro" id="IPR000719">
    <property type="entry name" value="Prot_kinase_dom"/>
</dbReference>
<comment type="caution">
    <text evidence="2">The sequence shown here is derived from an EMBL/GenBank/DDBJ whole genome shotgun (WGS) entry which is preliminary data.</text>
</comment>
<evidence type="ECO:0000259" key="1">
    <source>
        <dbReference type="PROSITE" id="PS50011"/>
    </source>
</evidence>
<dbReference type="GO" id="GO:0004672">
    <property type="term" value="F:protein kinase activity"/>
    <property type="evidence" value="ECO:0007669"/>
    <property type="project" value="InterPro"/>
</dbReference>
<reference evidence="2" key="1">
    <citation type="journal article" date="2021" name="Nat. Commun.">
        <title>Genetic determinants of endophytism in the Arabidopsis root mycobiome.</title>
        <authorList>
            <person name="Mesny F."/>
            <person name="Miyauchi S."/>
            <person name="Thiergart T."/>
            <person name="Pickel B."/>
            <person name="Atanasova L."/>
            <person name="Karlsson M."/>
            <person name="Huettel B."/>
            <person name="Barry K.W."/>
            <person name="Haridas S."/>
            <person name="Chen C."/>
            <person name="Bauer D."/>
            <person name="Andreopoulos W."/>
            <person name="Pangilinan J."/>
            <person name="LaButti K."/>
            <person name="Riley R."/>
            <person name="Lipzen A."/>
            <person name="Clum A."/>
            <person name="Drula E."/>
            <person name="Henrissat B."/>
            <person name="Kohler A."/>
            <person name="Grigoriev I.V."/>
            <person name="Martin F.M."/>
            <person name="Hacquard S."/>
        </authorList>
    </citation>
    <scope>NUCLEOTIDE SEQUENCE</scope>
    <source>
        <strain evidence="2">FSSC 5 MPI-SDFR-AT-0091</strain>
    </source>
</reference>
<feature type="domain" description="Protein kinase" evidence="1">
    <location>
        <begin position="978"/>
        <end position="1200"/>
    </location>
</feature>
<dbReference type="Proteomes" id="UP000736672">
    <property type="component" value="Unassembled WGS sequence"/>
</dbReference>
<protein>
    <submittedName>
        <fullName evidence="2">Heterokaryon incompatibility protein-domain-containing protein</fullName>
    </submittedName>
</protein>
<dbReference type="PANTHER" id="PTHR33112:SF16">
    <property type="entry name" value="HETEROKARYON INCOMPATIBILITY DOMAIN-CONTAINING PROTEIN"/>
    <property type="match status" value="1"/>
</dbReference>
<gene>
    <name evidence="2" type="ORF">B0J15DRAFT_569132</name>
</gene>
<dbReference type="InterPro" id="IPR010730">
    <property type="entry name" value="HET"/>
</dbReference>
<dbReference type="OrthoDB" id="5362512at2759"/>
<evidence type="ECO:0000313" key="2">
    <source>
        <dbReference type="EMBL" id="KAH7239754.1"/>
    </source>
</evidence>
<accession>A0A9P9GKN1</accession>
<dbReference type="Pfam" id="PF06985">
    <property type="entry name" value="HET"/>
    <property type="match status" value="1"/>
</dbReference>
<dbReference type="EMBL" id="JAGTJS010000021">
    <property type="protein sequence ID" value="KAH7239754.1"/>
    <property type="molecule type" value="Genomic_DNA"/>
</dbReference>
<name>A0A9P9GKN1_FUSSL</name>
<dbReference type="SUPFAM" id="SSF56112">
    <property type="entry name" value="Protein kinase-like (PK-like)"/>
    <property type="match status" value="1"/>
</dbReference>
<dbReference type="Gene3D" id="3.30.200.20">
    <property type="entry name" value="Phosphorylase Kinase, domain 1"/>
    <property type="match status" value="1"/>
</dbReference>
<dbReference type="GO" id="GO:0005524">
    <property type="term" value="F:ATP binding"/>
    <property type="evidence" value="ECO:0007669"/>
    <property type="project" value="InterPro"/>
</dbReference>
<organism evidence="2 3">
    <name type="scientific">Fusarium solani</name>
    <name type="common">Filamentous fungus</name>
    <dbReference type="NCBI Taxonomy" id="169388"/>
    <lineage>
        <taxon>Eukaryota</taxon>
        <taxon>Fungi</taxon>
        <taxon>Dikarya</taxon>
        <taxon>Ascomycota</taxon>
        <taxon>Pezizomycotina</taxon>
        <taxon>Sordariomycetes</taxon>
        <taxon>Hypocreomycetidae</taxon>
        <taxon>Hypocreales</taxon>
        <taxon>Nectriaceae</taxon>
        <taxon>Fusarium</taxon>
        <taxon>Fusarium solani species complex</taxon>
    </lineage>
</organism>
<dbReference type="PANTHER" id="PTHR33112">
    <property type="entry name" value="DOMAIN PROTEIN, PUTATIVE-RELATED"/>
    <property type="match status" value="1"/>
</dbReference>